<evidence type="ECO:0000313" key="7">
    <source>
        <dbReference type="EMBL" id="TCS64598.1"/>
    </source>
</evidence>
<dbReference type="InterPro" id="IPR050857">
    <property type="entry name" value="D-2-hydroxyacid_DH"/>
</dbReference>
<dbReference type="OrthoDB" id="9793626at2"/>
<accession>A0A4R3JEU3</accession>
<dbReference type="PANTHER" id="PTHR42789:SF1">
    <property type="entry name" value="D-ISOMER SPECIFIC 2-HYDROXYACID DEHYDROGENASE FAMILY PROTEIN (AFU_ORTHOLOGUE AFUA_6G10090)"/>
    <property type="match status" value="1"/>
</dbReference>
<dbReference type="RefSeq" id="WP_132244447.1">
    <property type="nucleotide sequence ID" value="NZ_SLZU01000005.1"/>
</dbReference>
<dbReference type="Proteomes" id="UP000295696">
    <property type="component" value="Unassembled WGS sequence"/>
</dbReference>
<dbReference type="InterPro" id="IPR029753">
    <property type="entry name" value="D-isomer_DH_CS"/>
</dbReference>
<proteinExistence type="inferred from homology"/>
<reference evidence="7 8" key="1">
    <citation type="submission" date="2019-03" db="EMBL/GenBank/DDBJ databases">
        <title>Genomic Encyclopedia of Type Strains, Phase IV (KMG-IV): sequencing the most valuable type-strain genomes for metagenomic binning, comparative biology and taxonomic classification.</title>
        <authorList>
            <person name="Goeker M."/>
        </authorList>
    </citation>
    <scope>NUCLEOTIDE SEQUENCE [LARGE SCALE GENOMIC DNA]</scope>
    <source>
        <strain evidence="7 8">DSM 104836</strain>
    </source>
</reference>
<keyword evidence="3" id="KW-0520">NAD</keyword>
<dbReference type="InterPro" id="IPR036291">
    <property type="entry name" value="NAD(P)-bd_dom_sf"/>
</dbReference>
<evidence type="ECO:0000313" key="8">
    <source>
        <dbReference type="Proteomes" id="UP000295696"/>
    </source>
</evidence>
<sequence>MTTLPICAILDDYQNAALTSADWSAVSSFMELRRFDTHLGGHDDVVAALQGCSVVVAMRERTPFPADVLSRLPDLRLLVTTGMRNRSIDLEAARKLGIVVCGTRGEASSASELAWAGLLAFMRQLPQEVANFRAGGPWQTGLGRSLQGLRLGIVGLGKQGRAVARFGQAFGMDVCGWTRQDPHARAAELGISALSLDTLFATSDVVMIQLVLTDQTRGFVGRDLLARMKPDAVLVNTSRGPIVEEAALIDALAAQRIGGAVLDVFDAEPLPLDHPFRSLTNVLATPHVGYVTEQNYATYYTDAVEDILSWQAGRPLRALT</sequence>
<evidence type="ECO:0000259" key="5">
    <source>
        <dbReference type="Pfam" id="PF00389"/>
    </source>
</evidence>
<dbReference type="GO" id="GO:0051287">
    <property type="term" value="F:NAD binding"/>
    <property type="evidence" value="ECO:0007669"/>
    <property type="project" value="InterPro"/>
</dbReference>
<keyword evidence="8" id="KW-1185">Reference proteome</keyword>
<comment type="similarity">
    <text evidence="1 4">Belongs to the D-isomer specific 2-hydroxyacid dehydrogenase family.</text>
</comment>
<protein>
    <submittedName>
        <fullName evidence="7">Phosphoglycerate dehydrogenase-like enzyme</fullName>
    </submittedName>
</protein>
<dbReference type="Pfam" id="PF02826">
    <property type="entry name" value="2-Hacid_dh_C"/>
    <property type="match status" value="1"/>
</dbReference>
<evidence type="ECO:0000259" key="6">
    <source>
        <dbReference type="Pfam" id="PF02826"/>
    </source>
</evidence>
<evidence type="ECO:0000256" key="4">
    <source>
        <dbReference type="RuleBase" id="RU003719"/>
    </source>
</evidence>
<dbReference type="Pfam" id="PF00389">
    <property type="entry name" value="2-Hacid_dh"/>
    <property type="match status" value="1"/>
</dbReference>
<dbReference type="PROSITE" id="PS00671">
    <property type="entry name" value="D_2_HYDROXYACID_DH_3"/>
    <property type="match status" value="1"/>
</dbReference>
<dbReference type="PANTHER" id="PTHR42789">
    <property type="entry name" value="D-ISOMER SPECIFIC 2-HYDROXYACID DEHYDROGENASE FAMILY PROTEIN (AFU_ORTHOLOGUE AFUA_6G10090)"/>
    <property type="match status" value="1"/>
</dbReference>
<comment type="caution">
    <text evidence="7">The sequence shown here is derived from an EMBL/GenBank/DDBJ whole genome shotgun (WGS) entry which is preliminary data.</text>
</comment>
<dbReference type="AlphaFoldDB" id="A0A4R3JEU3"/>
<gene>
    <name evidence="7" type="ORF">EDD52_105159</name>
</gene>
<dbReference type="CDD" id="cd12169">
    <property type="entry name" value="PGDH_like_1"/>
    <property type="match status" value="1"/>
</dbReference>
<dbReference type="InterPro" id="IPR006139">
    <property type="entry name" value="D-isomer_2_OHA_DH_cat_dom"/>
</dbReference>
<dbReference type="GO" id="GO:0016616">
    <property type="term" value="F:oxidoreductase activity, acting on the CH-OH group of donors, NAD or NADP as acceptor"/>
    <property type="evidence" value="ECO:0007669"/>
    <property type="project" value="InterPro"/>
</dbReference>
<evidence type="ECO:0000256" key="1">
    <source>
        <dbReference type="ARBA" id="ARBA00005854"/>
    </source>
</evidence>
<keyword evidence="2 4" id="KW-0560">Oxidoreductase</keyword>
<feature type="domain" description="D-isomer specific 2-hydroxyacid dehydrogenase catalytic" evidence="5">
    <location>
        <begin position="42"/>
        <end position="317"/>
    </location>
</feature>
<dbReference type="InterPro" id="IPR006140">
    <property type="entry name" value="D-isomer_DH_NAD-bd"/>
</dbReference>
<dbReference type="SUPFAM" id="SSF51735">
    <property type="entry name" value="NAD(P)-binding Rossmann-fold domains"/>
    <property type="match status" value="1"/>
</dbReference>
<dbReference type="Gene3D" id="3.40.50.720">
    <property type="entry name" value="NAD(P)-binding Rossmann-like Domain"/>
    <property type="match status" value="2"/>
</dbReference>
<dbReference type="EMBL" id="SLZU01000005">
    <property type="protein sequence ID" value="TCS64598.1"/>
    <property type="molecule type" value="Genomic_DNA"/>
</dbReference>
<evidence type="ECO:0000256" key="2">
    <source>
        <dbReference type="ARBA" id="ARBA00023002"/>
    </source>
</evidence>
<feature type="domain" description="D-isomer specific 2-hydroxyacid dehydrogenase NAD-binding" evidence="6">
    <location>
        <begin position="117"/>
        <end position="289"/>
    </location>
</feature>
<name>A0A4R3JEU3_9RHOB</name>
<dbReference type="SUPFAM" id="SSF52283">
    <property type="entry name" value="Formate/glycerate dehydrogenase catalytic domain-like"/>
    <property type="match status" value="1"/>
</dbReference>
<evidence type="ECO:0000256" key="3">
    <source>
        <dbReference type="ARBA" id="ARBA00023027"/>
    </source>
</evidence>
<organism evidence="7 8">
    <name type="scientific">Primorskyibacter sedentarius</name>
    <dbReference type="NCBI Taxonomy" id="745311"/>
    <lineage>
        <taxon>Bacteria</taxon>
        <taxon>Pseudomonadati</taxon>
        <taxon>Pseudomonadota</taxon>
        <taxon>Alphaproteobacteria</taxon>
        <taxon>Rhodobacterales</taxon>
        <taxon>Roseobacteraceae</taxon>
        <taxon>Primorskyibacter</taxon>
    </lineage>
</organism>